<dbReference type="AlphaFoldDB" id="A0AB39QBS5"/>
<reference evidence="2" key="1">
    <citation type="submission" date="2024-07" db="EMBL/GenBank/DDBJ databases">
        <authorList>
            <person name="Yu S.T."/>
        </authorList>
    </citation>
    <scope>NUCLEOTIDE SEQUENCE</scope>
    <source>
        <strain evidence="2">R28</strain>
    </source>
</reference>
<sequence length="203" mass="23627">MVQEPVSLWAQTTDVDYMRMEGRDAHPSYCWVTRKLMEIYGEKRVEILDCGVMSGTTFAKLKEAGLDFDYTGIDVGEPLVKSCRERFPEARWEQMNVLDLSFSGDSFDVVNCRHLLEHLPYYETAVREMFRVARRYVVVCFFQAPRDPEVLLRRDTAGGYIWLNRYSPGPFEHLLGELSSAFECVDIAHGRRVDRIYFCTKKP</sequence>
<proteinExistence type="predicted"/>
<dbReference type="InterPro" id="IPR029063">
    <property type="entry name" value="SAM-dependent_MTases_sf"/>
</dbReference>
<evidence type="ECO:0000313" key="2">
    <source>
        <dbReference type="EMBL" id="XDQ40261.1"/>
    </source>
</evidence>
<protein>
    <submittedName>
        <fullName evidence="2">Class I SAM-dependent methyltransferase</fullName>
        <ecNumber evidence="2">2.1.1.-</ecNumber>
    </submittedName>
</protein>
<dbReference type="SUPFAM" id="SSF53335">
    <property type="entry name" value="S-adenosyl-L-methionine-dependent methyltransferases"/>
    <property type="match status" value="1"/>
</dbReference>
<name>A0AB39QBS5_9ACTN</name>
<dbReference type="Pfam" id="PF08241">
    <property type="entry name" value="Methyltransf_11"/>
    <property type="match status" value="1"/>
</dbReference>
<evidence type="ECO:0000259" key="1">
    <source>
        <dbReference type="Pfam" id="PF08241"/>
    </source>
</evidence>
<dbReference type="Gene3D" id="3.40.50.150">
    <property type="entry name" value="Vaccinia Virus protein VP39"/>
    <property type="match status" value="1"/>
</dbReference>
<dbReference type="RefSeq" id="WP_369174967.1">
    <property type="nucleotide sequence ID" value="NZ_CP163439.1"/>
</dbReference>
<dbReference type="InterPro" id="IPR013216">
    <property type="entry name" value="Methyltransf_11"/>
</dbReference>
<feature type="domain" description="Methyltransferase type 11" evidence="1">
    <location>
        <begin position="48"/>
        <end position="135"/>
    </location>
</feature>
<dbReference type="GO" id="GO:0032259">
    <property type="term" value="P:methylation"/>
    <property type="evidence" value="ECO:0007669"/>
    <property type="project" value="UniProtKB-KW"/>
</dbReference>
<organism evidence="2">
    <name type="scientific">Streptomyces sp. R28</name>
    <dbReference type="NCBI Taxonomy" id="3238628"/>
    <lineage>
        <taxon>Bacteria</taxon>
        <taxon>Bacillati</taxon>
        <taxon>Actinomycetota</taxon>
        <taxon>Actinomycetes</taxon>
        <taxon>Kitasatosporales</taxon>
        <taxon>Streptomycetaceae</taxon>
        <taxon>Streptomyces</taxon>
    </lineage>
</organism>
<accession>A0AB39QBS5</accession>
<dbReference type="GO" id="GO:0008757">
    <property type="term" value="F:S-adenosylmethionine-dependent methyltransferase activity"/>
    <property type="evidence" value="ECO:0007669"/>
    <property type="project" value="InterPro"/>
</dbReference>
<dbReference type="EC" id="2.1.1.-" evidence="2"/>
<gene>
    <name evidence="2" type="ORF">AB5J49_46900</name>
</gene>
<dbReference type="EMBL" id="CP163439">
    <property type="protein sequence ID" value="XDQ40261.1"/>
    <property type="molecule type" value="Genomic_DNA"/>
</dbReference>
<keyword evidence="2" id="KW-0489">Methyltransferase</keyword>
<keyword evidence="2" id="KW-0808">Transferase</keyword>